<keyword evidence="2" id="KW-1185">Reference proteome</keyword>
<comment type="caution">
    <text evidence="1">The sequence shown here is derived from an EMBL/GenBank/DDBJ whole genome shotgun (WGS) entry which is preliminary data.</text>
</comment>
<evidence type="ECO:0000313" key="1">
    <source>
        <dbReference type="EMBL" id="GMM45699.1"/>
    </source>
</evidence>
<accession>A0AAV5R2E5</accession>
<proteinExistence type="predicted"/>
<dbReference type="Proteomes" id="UP001378960">
    <property type="component" value="Unassembled WGS sequence"/>
</dbReference>
<dbReference type="EMBL" id="BTGB01000003">
    <property type="protein sequence ID" value="GMM45699.1"/>
    <property type="molecule type" value="Genomic_DNA"/>
</dbReference>
<gene>
    <name evidence="1" type="ORF">DAPK24_022740</name>
</gene>
<reference evidence="1 2" key="1">
    <citation type="journal article" date="2023" name="Elife">
        <title>Identification of key yeast species and microbe-microbe interactions impacting larval growth of Drosophila in the wild.</title>
        <authorList>
            <person name="Mure A."/>
            <person name="Sugiura Y."/>
            <person name="Maeda R."/>
            <person name="Honda K."/>
            <person name="Sakurai N."/>
            <person name="Takahashi Y."/>
            <person name="Watada M."/>
            <person name="Katoh T."/>
            <person name="Gotoh A."/>
            <person name="Gotoh Y."/>
            <person name="Taniguchi I."/>
            <person name="Nakamura K."/>
            <person name="Hayashi T."/>
            <person name="Katayama T."/>
            <person name="Uemura T."/>
            <person name="Hattori Y."/>
        </authorList>
    </citation>
    <scope>NUCLEOTIDE SEQUENCE [LARGE SCALE GENOMIC DNA]</scope>
    <source>
        <strain evidence="1 2">PK-24</strain>
    </source>
</reference>
<name>A0AAV5R2E5_PICKL</name>
<evidence type="ECO:0000313" key="2">
    <source>
        <dbReference type="Proteomes" id="UP001378960"/>
    </source>
</evidence>
<organism evidence="1 2">
    <name type="scientific">Pichia kluyveri</name>
    <name type="common">Yeast</name>
    <dbReference type="NCBI Taxonomy" id="36015"/>
    <lineage>
        <taxon>Eukaryota</taxon>
        <taxon>Fungi</taxon>
        <taxon>Dikarya</taxon>
        <taxon>Ascomycota</taxon>
        <taxon>Saccharomycotina</taxon>
        <taxon>Pichiomycetes</taxon>
        <taxon>Pichiales</taxon>
        <taxon>Pichiaceae</taxon>
        <taxon>Pichia</taxon>
    </lineage>
</organism>
<sequence>MIPKNLTNLKSAKSFCDQLTKMSVHKCFLLVEYGIKTVSDHAARGDEYFIIDSTFSTSKLFEMSI</sequence>
<dbReference type="AlphaFoldDB" id="A0AAV5R2E5"/>
<protein>
    <submittedName>
        <fullName evidence="1">Uncharacterized protein</fullName>
    </submittedName>
</protein>